<comment type="subcellular location">
    <subcellularLocation>
        <location evidence="1 7">Cell membrane</location>
        <topology evidence="1 7">Multi-pass membrane protein</topology>
    </subcellularLocation>
</comment>
<dbReference type="PANTHER" id="PTHR43163:SF6">
    <property type="entry name" value="DIPEPTIDE TRANSPORT SYSTEM PERMEASE PROTEIN DPPB-RELATED"/>
    <property type="match status" value="1"/>
</dbReference>
<evidence type="ECO:0000256" key="2">
    <source>
        <dbReference type="ARBA" id="ARBA00022448"/>
    </source>
</evidence>
<evidence type="ECO:0000256" key="6">
    <source>
        <dbReference type="ARBA" id="ARBA00023136"/>
    </source>
</evidence>
<dbReference type="GO" id="GO:0005886">
    <property type="term" value="C:plasma membrane"/>
    <property type="evidence" value="ECO:0007669"/>
    <property type="project" value="UniProtKB-SubCell"/>
</dbReference>
<dbReference type="Pfam" id="PF19300">
    <property type="entry name" value="BPD_transp_1_N"/>
    <property type="match status" value="1"/>
</dbReference>
<evidence type="ECO:0000313" key="9">
    <source>
        <dbReference type="EMBL" id="SDB46182.1"/>
    </source>
</evidence>
<evidence type="ECO:0000256" key="5">
    <source>
        <dbReference type="ARBA" id="ARBA00022989"/>
    </source>
</evidence>
<feature type="transmembrane region" description="Helical" evidence="7">
    <location>
        <begin position="283"/>
        <end position="306"/>
    </location>
</feature>
<feature type="transmembrane region" description="Helical" evidence="7">
    <location>
        <begin position="134"/>
        <end position="156"/>
    </location>
</feature>
<dbReference type="EMBL" id="FMXP01000043">
    <property type="protein sequence ID" value="SDB46182.1"/>
    <property type="molecule type" value="Genomic_DNA"/>
</dbReference>
<evidence type="ECO:0000256" key="4">
    <source>
        <dbReference type="ARBA" id="ARBA00022692"/>
    </source>
</evidence>
<sequence>MWKYIGKRLLQAIPLLFVISFIVFALIQLAPFDVVDTLTTPNMTQEQIDFLREKHGLNDPFFVQYFRWLFNIFQGDFGKSLITQTDISAELAKKIPNTLMIVLPAYLTSLILASFLGLVAAANKGKFWDKFINVIASVGMGTPTFWFGMLLIYLFGYKLGWLPIIGMYSSGQEGNILDLLRHIVLPYLTLIIAYFPELLRYIRASAIEQVNEDYVTVQRAFHASQSEIFLGHVLRNIWIPIVTRVGQALPMFVTGAIITENIYGWPGIGTYLTSATNNLDYPIIMAVLLLSSSLVIIGNLLSDVLYSIVDPRIRKASEA</sequence>
<evidence type="ECO:0000313" key="10">
    <source>
        <dbReference type="Proteomes" id="UP000182508"/>
    </source>
</evidence>
<proteinExistence type="inferred from homology"/>
<feature type="domain" description="ABC transmembrane type-1" evidence="8">
    <location>
        <begin position="95"/>
        <end position="302"/>
    </location>
</feature>
<dbReference type="InterPro" id="IPR035906">
    <property type="entry name" value="MetI-like_sf"/>
</dbReference>
<keyword evidence="6 7" id="KW-0472">Membrane</keyword>
<feature type="transmembrane region" description="Helical" evidence="7">
    <location>
        <begin position="12"/>
        <end position="32"/>
    </location>
</feature>
<dbReference type="Pfam" id="PF00528">
    <property type="entry name" value="BPD_transp_1"/>
    <property type="match status" value="1"/>
</dbReference>
<dbReference type="Gene3D" id="1.10.3720.10">
    <property type="entry name" value="MetI-like"/>
    <property type="match status" value="1"/>
</dbReference>
<protein>
    <submittedName>
        <fullName evidence="9">Peptide/nickel transport system permease protein</fullName>
    </submittedName>
</protein>
<dbReference type="RefSeq" id="WP_074486720.1">
    <property type="nucleotide sequence ID" value="NZ_FMXP01000043.1"/>
</dbReference>
<evidence type="ECO:0000259" key="8">
    <source>
        <dbReference type="PROSITE" id="PS50928"/>
    </source>
</evidence>
<dbReference type="PROSITE" id="PS50928">
    <property type="entry name" value="ABC_TM1"/>
    <property type="match status" value="1"/>
</dbReference>
<name>A0A1G6DM31_9STRE</name>
<keyword evidence="4 7" id="KW-0812">Transmembrane</keyword>
<dbReference type="InterPro" id="IPR000515">
    <property type="entry name" value="MetI-like"/>
</dbReference>
<feature type="transmembrane region" description="Helical" evidence="7">
    <location>
        <begin position="245"/>
        <end position="263"/>
    </location>
</feature>
<dbReference type="AlphaFoldDB" id="A0A1G6DM31"/>
<keyword evidence="10" id="KW-1185">Reference proteome</keyword>
<comment type="similarity">
    <text evidence="7">Belongs to the binding-protein-dependent transport system permease family.</text>
</comment>
<evidence type="ECO:0000256" key="1">
    <source>
        <dbReference type="ARBA" id="ARBA00004651"/>
    </source>
</evidence>
<dbReference type="PANTHER" id="PTHR43163">
    <property type="entry name" value="DIPEPTIDE TRANSPORT SYSTEM PERMEASE PROTEIN DPPB-RELATED"/>
    <property type="match status" value="1"/>
</dbReference>
<keyword evidence="2 7" id="KW-0813">Transport</keyword>
<dbReference type="InterPro" id="IPR045621">
    <property type="entry name" value="BPD_transp_1_N"/>
</dbReference>
<dbReference type="STRING" id="439219.SAMN02910293_02299"/>
<reference evidence="9 10" key="1">
    <citation type="submission" date="2016-10" db="EMBL/GenBank/DDBJ databases">
        <authorList>
            <person name="de Groot N.N."/>
        </authorList>
    </citation>
    <scope>NUCLEOTIDE SEQUENCE [LARGE SCALE GENOMIC DNA]</scope>
    <source>
        <strain evidence="9 10">A-4</strain>
    </source>
</reference>
<dbReference type="SUPFAM" id="SSF161098">
    <property type="entry name" value="MetI-like"/>
    <property type="match status" value="1"/>
</dbReference>
<keyword evidence="5 7" id="KW-1133">Transmembrane helix</keyword>
<dbReference type="CDD" id="cd06261">
    <property type="entry name" value="TM_PBP2"/>
    <property type="match status" value="1"/>
</dbReference>
<feature type="transmembrane region" description="Helical" evidence="7">
    <location>
        <begin position="101"/>
        <end position="122"/>
    </location>
</feature>
<dbReference type="GO" id="GO:0055085">
    <property type="term" value="P:transmembrane transport"/>
    <property type="evidence" value="ECO:0007669"/>
    <property type="project" value="InterPro"/>
</dbReference>
<organism evidence="9 10">
    <name type="scientific">Streptococcus henryi</name>
    <dbReference type="NCBI Taxonomy" id="439219"/>
    <lineage>
        <taxon>Bacteria</taxon>
        <taxon>Bacillati</taxon>
        <taxon>Bacillota</taxon>
        <taxon>Bacilli</taxon>
        <taxon>Lactobacillales</taxon>
        <taxon>Streptococcaceae</taxon>
        <taxon>Streptococcus</taxon>
    </lineage>
</organism>
<evidence type="ECO:0000256" key="3">
    <source>
        <dbReference type="ARBA" id="ARBA00022475"/>
    </source>
</evidence>
<feature type="transmembrane region" description="Helical" evidence="7">
    <location>
        <begin position="176"/>
        <end position="195"/>
    </location>
</feature>
<keyword evidence="3" id="KW-1003">Cell membrane</keyword>
<accession>A0A1G6DM31</accession>
<evidence type="ECO:0000256" key="7">
    <source>
        <dbReference type="RuleBase" id="RU363032"/>
    </source>
</evidence>
<gene>
    <name evidence="9" type="ORF">SAMN02910293_02299</name>
</gene>
<dbReference type="Proteomes" id="UP000182508">
    <property type="component" value="Unassembled WGS sequence"/>
</dbReference>